<organism evidence="7 8">
    <name type="scientific">Aerophobetes bacterium</name>
    <dbReference type="NCBI Taxonomy" id="2030807"/>
    <lineage>
        <taxon>Bacteria</taxon>
        <taxon>Candidatus Aerophobota</taxon>
    </lineage>
</organism>
<evidence type="ECO:0000256" key="3">
    <source>
        <dbReference type="ARBA" id="ARBA00022692"/>
    </source>
</evidence>
<evidence type="ECO:0000256" key="1">
    <source>
        <dbReference type="ARBA" id="ARBA00004651"/>
    </source>
</evidence>
<comment type="subcellular location">
    <subcellularLocation>
        <location evidence="1">Cell membrane</location>
        <topology evidence="1">Multi-pass membrane protein</topology>
    </subcellularLocation>
</comment>
<dbReference type="GO" id="GO:0022857">
    <property type="term" value="F:transmembrane transporter activity"/>
    <property type="evidence" value="ECO:0007669"/>
    <property type="project" value="InterPro"/>
</dbReference>
<feature type="transmembrane region" description="Helical" evidence="6">
    <location>
        <begin position="131"/>
        <end position="149"/>
    </location>
</feature>
<keyword evidence="4 6" id="KW-1133">Transmembrane helix</keyword>
<feature type="transmembrane region" description="Helical" evidence="6">
    <location>
        <begin position="169"/>
        <end position="191"/>
    </location>
</feature>
<dbReference type="Proteomes" id="UP000280417">
    <property type="component" value="Unassembled WGS sequence"/>
</dbReference>
<feature type="transmembrane region" description="Helical" evidence="6">
    <location>
        <begin position="224"/>
        <end position="243"/>
    </location>
</feature>
<comment type="caution">
    <text evidence="7">The sequence shown here is derived from an EMBL/GenBank/DDBJ whole genome shotgun (WGS) entry which is preliminary data.</text>
</comment>
<proteinExistence type="predicted"/>
<evidence type="ECO:0000256" key="5">
    <source>
        <dbReference type="ARBA" id="ARBA00023136"/>
    </source>
</evidence>
<name>A0A662DDV5_UNCAE</name>
<feature type="transmembrane region" description="Helical" evidence="6">
    <location>
        <begin position="27"/>
        <end position="47"/>
    </location>
</feature>
<evidence type="ECO:0000313" key="7">
    <source>
        <dbReference type="EMBL" id="RLE12493.1"/>
    </source>
</evidence>
<dbReference type="PANTHER" id="PTHR32196">
    <property type="entry name" value="ABC TRANSPORTER PERMEASE PROTEIN YPHD-RELATED-RELATED"/>
    <property type="match status" value="1"/>
</dbReference>
<protein>
    <recommendedName>
        <fullName evidence="9">ABC transporter permease</fullName>
    </recommendedName>
</protein>
<accession>A0A662DDV5</accession>
<dbReference type="EMBL" id="QMQA01000160">
    <property type="protein sequence ID" value="RLE12493.1"/>
    <property type="molecule type" value="Genomic_DNA"/>
</dbReference>
<feature type="transmembrane region" description="Helical" evidence="6">
    <location>
        <begin position="99"/>
        <end position="119"/>
    </location>
</feature>
<evidence type="ECO:0000256" key="6">
    <source>
        <dbReference type="SAM" id="Phobius"/>
    </source>
</evidence>
<evidence type="ECO:0000256" key="4">
    <source>
        <dbReference type="ARBA" id="ARBA00022989"/>
    </source>
</evidence>
<dbReference type="Pfam" id="PF02653">
    <property type="entry name" value="BPD_transp_2"/>
    <property type="match status" value="1"/>
</dbReference>
<dbReference type="InterPro" id="IPR001851">
    <property type="entry name" value="ABC_transp_permease"/>
</dbReference>
<evidence type="ECO:0000256" key="2">
    <source>
        <dbReference type="ARBA" id="ARBA00022475"/>
    </source>
</evidence>
<dbReference type="AlphaFoldDB" id="A0A662DDV5"/>
<gene>
    <name evidence="7" type="ORF">DRJ04_06095</name>
</gene>
<evidence type="ECO:0008006" key="9">
    <source>
        <dbReference type="Google" id="ProtNLM"/>
    </source>
</evidence>
<sequence>MKNSWILTMCRKQTEMKSNVKDFFSEWYIYIILIVFWVTSCSISPYFRTISNFSNIFESAVPIALIGLGQTIVILSGGFDLSVGVTASLATAIASETMGLSITLGILLVLGVSFVVGLINGFGVSKFNIESFIMTLGMMFLLKGIAFLLRPTPGGYIPESFQKALLYKISGFSIVAVLILILVAVIGITVLQRRKFGREIYAVGGDPNAAKMAGINVDKTKMKAFIISAICAGLGGLFIAARIGSGNSNAGDPYLFDSFTVVFMGGTLVTGGIGGYKGTFGSTLIIASLSSILQFMGITIWYHFIIKGLLLAGVVGIQLYIIRRRTS</sequence>
<dbReference type="GO" id="GO:0005886">
    <property type="term" value="C:plasma membrane"/>
    <property type="evidence" value="ECO:0007669"/>
    <property type="project" value="UniProtKB-SubCell"/>
</dbReference>
<feature type="transmembrane region" description="Helical" evidence="6">
    <location>
        <begin position="59"/>
        <end position="79"/>
    </location>
</feature>
<feature type="transmembrane region" description="Helical" evidence="6">
    <location>
        <begin position="255"/>
        <end position="273"/>
    </location>
</feature>
<keyword evidence="5 6" id="KW-0472">Membrane</keyword>
<reference evidence="7 8" key="1">
    <citation type="submission" date="2018-06" db="EMBL/GenBank/DDBJ databases">
        <title>Extensive metabolic versatility and redundancy in microbially diverse, dynamic hydrothermal sediments.</title>
        <authorList>
            <person name="Dombrowski N."/>
            <person name="Teske A."/>
            <person name="Baker B.J."/>
        </authorList>
    </citation>
    <scope>NUCLEOTIDE SEQUENCE [LARGE SCALE GENOMIC DNA]</scope>
    <source>
        <strain evidence="7">B3_G15</strain>
    </source>
</reference>
<dbReference type="CDD" id="cd06579">
    <property type="entry name" value="TM_PBP1_transp_AraH_like"/>
    <property type="match status" value="1"/>
</dbReference>
<evidence type="ECO:0000313" key="8">
    <source>
        <dbReference type="Proteomes" id="UP000280417"/>
    </source>
</evidence>
<keyword evidence="2" id="KW-1003">Cell membrane</keyword>
<keyword evidence="3 6" id="KW-0812">Transmembrane</keyword>
<feature type="transmembrane region" description="Helical" evidence="6">
    <location>
        <begin position="304"/>
        <end position="322"/>
    </location>
</feature>